<dbReference type="PANTHER" id="PTHR31375">
    <property type="match status" value="1"/>
</dbReference>
<evidence type="ECO:0000256" key="4">
    <source>
        <dbReference type="ARBA" id="ARBA00022525"/>
    </source>
</evidence>
<evidence type="ECO:0000256" key="5">
    <source>
        <dbReference type="ARBA" id="ARBA00022801"/>
    </source>
</evidence>
<keyword evidence="6 8" id="KW-0326">Glycosidase</keyword>
<feature type="transmembrane region" description="Helical" evidence="9">
    <location>
        <begin position="27"/>
        <end position="44"/>
    </location>
</feature>
<organism evidence="10 11">
    <name type="scientific">Coffea arabica</name>
    <name type="common">Arabian coffee</name>
    <dbReference type="NCBI Taxonomy" id="13443"/>
    <lineage>
        <taxon>Eukaryota</taxon>
        <taxon>Viridiplantae</taxon>
        <taxon>Streptophyta</taxon>
        <taxon>Embryophyta</taxon>
        <taxon>Tracheophyta</taxon>
        <taxon>Spermatophyta</taxon>
        <taxon>Magnoliopsida</taxon>
        <taxon>eudicotyledons</taxon>
        <taxon>Gunneridae</taxon>
        <taxon>Pentapetalae</taxon>
        <taxon>asterids</taxon>
        <taxon>lamiids</taxon>
        <taxon>Gentianales</taxon>
        <taxon>Rubiaceae</taxon>
        <taxon>Ixoroideae</taxon>
        <taxon>Gardenieae complex</taxon>
        <taxon>Bertiereae - Coffeeae clade</taxon>
        <taxon>Coffeeae</taxon>
        <taxon>Coffea</taxon>
    </lineage>
</organism>
<keyword evidence="9" id="KW-1133">Transmembrane helix</keyword>
<keyword evidence="9" id="KW-0812">Transmembrane</keyword>
<dbReference type="RefSeq" id="XP_071928260.1">
    <property type="nucleotide sequence ID" value="XM_072072159.1"/>
</dbReference>
<keyword evidence="4" id="KW-0964">Secreted</keyword>
<comment type="similarity">
    <text evidence="2 8">Belongs to the glycosyl hydrolase 28 family.</text>
</comment>
<gene>
    <name evidence="11" type="primary">LOC113718554</name>
</gene>
<keyword evidence="7" id="KW-0961">Cell wall biogenesis/degradation</keyword>
<sequence>MRRWLRRTRDFIACLGGQRLKGLPRKFFLPLLIIALILPSFVVTKSDSSSVHNVRDYGAAGDGKTDDTNAFMEAWNATCTSSSSSPPIMEVPADGMFLIHPVLFSGPCKSSIINVEIKGEIVAPENPSKWKCCDENWMKWIHFKHVHGLRLYGGGRIHGRGDKWWNIHSLKKPAALQISNSEDVQLINLNLKDNPRMHIILNHLRSVFVLRIKIDATNATIVDSNKSDDCICIVDGCADVKVNNILCGPGNGKDGANHKVENVYVGDIVFTKSTNGARIKSWQGGRGYARNITFERICSHEAANPIIIDQFYCDHRNSKGELLIDCNIGPMISHASKHLALYNHKLLKSYLLAIVMGALMNNCPLHAYEGILK</sequence>
<dbReference type="Pfam" id="PF00295">
    <property type="entry name" value="Glyco_hydro_28"/>
    <property type="match status" value="1"/>
</dbReference>
<keyword evidence="5 8" id="KW-0378">Hydrolase</keyword>
<comment type="subcellular location">
    <subcellularLocation>
        <location evidence="1">Secreted</location>
        <location evidence="1">Cell wall</location>
    </subcellularLocation>
</comment>
<reference evidence="11" key="1">
    <citation type="submission" date="2025-08" db="UniProtKB">
        <authorList>
            <consortium name="RefSeq"/>
        </authorList>
    </citation>
    <scope>IDENTIFICATION</scope>
    <source>
        <tissue evidence="11">Leaves</tissue>
    </source>
</reference>
<dbReference type="InterPro" id="IPR000743">
    <property type="entry name" value="Glyco_hydro_28"/>
</dbReference>
<dbReference type="InterPro" id="IPR011050">
    <property type="entry name" value="Pectin_lyase_fold/virulence"/>
</dbReference>
<evidence type="ECO:0000256" key="1">
    <source>
        <dbReference type="ARBA" id="ARBA00004191"/>
    </source>
</evidence>
<dbReference type="GeneID" id="113718554"/>
<evidence type="ECO:0000256" key="6">
    <source>
        <dbReference type="ARBA" id="ARBA00023295"/>
    </source>
</evidence>
<evidence type="ECO:0000256" key="3">
    <source>
        <dbReference type="ARBA" id="ARBA00022512"/>
    </source>
</evidence>
<protein>
    <submittedName>
        <fullName evidence="11">Probable polygalacturonase At3g15720</fullName>
    </submittedName>
</protein>
<evidence type="ECO:0000313" key="11">
    <source>
        <dbReference type="RefSeq" id="XP_071928260.1"/>
    </source>
</evidence>
<dbReference type="Proteomes" id="UP001652660">
    <property type="component" value="Chromosome 11e"/>
</dbReference>
<dbReference type="InterPro" id="IPR012334">
    <property type="entry name" value="Pectin_lyas_fold"/>
</dbReference>
<accession>A0ABM4W8Z5</accession>
<keyword evidence="3" id="KW-0134">Cell wall</keyword>
<dbReference type="Gene3D" id="2.160.20.10">
    <property type="entry name" value="Single-stranded right-handed beta-helix, Pectin lyase-like"/>
    <property type="match status" value="1"/>
</dbReference>
<evidence type="ECO:0000256" key="8">
    <source>
        <dbReference type="RuleBase" id="RU361169"/>
    </source>
</evidence>
<evidence type="ECO:0000256" key="2">
    <source>
        <dbReference type="ARBA" id="ARBA00008834"/>
    </source>
</evidence>
<evidence type="ECO:0000256" key="7">
    <source>
        <dbReference type="ARBA" id="ARBA00023316"/>
    </source>
</evidence>
<dbReference type="SUPFAM" id="SSF51126">
    <property type="entry name" value="Pectin lyase-like"/>
    <property type="match status" value="1"/>
</dbReference>
<evidence type="ECO:0000256" key="9">
    <source>
        <dbReference type="SAM" id="Phobius"/>
    </source>
</evidence>
<keyword evidence="10" id="KW-1185">Reference proteome</keyword>
<proteinExistence type="inferred from homology"/>
<name>A0ABM4W8Z5_COFAR</name>
<keyword evidence="9" id="KW-0472">Membrane</keyword>
<evidence type="ECO:0000313" key="10">
    <source>
        <dbReference type="Proteomes" id="UP001652660"/>
    </source>
</evidence>